<keyword evidence="3" id="KW-0551">Lipid droplet</keyword>
<comment type="subcellular location">
    <subcellularLocation>
        <location evidence="1">Lipid droplet</location>
    </subcellularLocation>
</comment>
<dbReference type="Proteomes" id="UP000594263">
    <property type="component" value="Unplaced"/>
</dbReference>
<reference evidence="5" key="1">
    <citation type="submission" date="2021-01" db="UniProtKB">
        <authorList>
            <consortium name="EnsemblPlants"/>
        </authorList>
    </citation>
    <scope>IDENTIFICATION</scope>
</reference>
<dbReference type="GO" id="GO:0005811">
    <property type="term" value="C:lipid droplet"/>
    <property type="evidence" value="ECO:0007669"/>
    <property type="project" value="UniProtKB-SubCell"/>
</dbReference>
<dbReference type="PANTHER" id="PTHR13390">
    <property type="entry name" value="LIPASE"/>
    <property type="match status" value="1"/>
</dbReference>
<keyword evidence="4" id="KW-0378">Hydrolase</keyword>
<evidence type="ECO:0000313" key="6">
    <source>
        <dbReference type="Proteomes" id="UP000594263"/>
    </source>
</evidence>
<accession>A0A7N1A6V1</accession>
<name>A0A7N1A6V1_KALFE</name>
<evidence type="ECO:0000256" key="2">
    <source>
        <dbReference type="ARBA" id="ARBA00008300"/>
    </source>
</evidence>
<evidence type="ECO:0000313" key="5">
    <source>
        <dbReference type="EnsemblPlants" id="Kaladp0096s0119.3.v1.1"/>
    </source>
</evidence>
<dbReference type="Gramene" id="Kaladp0096s0119.3.v1.1">
    <property type="protein sequence ID" value="Kaladp0096s0119.3.v1.1"/>
    <property type="gene ID" value="Kaladp0096s0119.v1.1"/>
</dbReference>
<protein>
    <submittedName>
        <fullName evidence="5">Uncharacterized protein</fullName>
    </submittedName>
</protein>
<dbReference type="EnsemblPlants" id="Kaladp0096s0119.3.v1.1">
    <property type="protein sequence ID" value="Kaladp0096s0119.3.v1.1"/>
    <property type="gene ID" value="Kaladp0096s0119.v1.1"/>
</dbReference>
<evidence type="ECO:0000256" key="1">
    <source>
        <dbReference type="ARBA" id="ARBA00004502"/>
    </source>
</evidence>
<evidence type="ECO:0000256" key="3">
    <source>
        <dbReference type="ARBA" id="ARBA00022677"/>
    </source>
</evidence>
<dbReference type="AlphaFoldDB" id="A0A7N1A6V1"/>
<sequence length="234" mass="25818">MIGLLVRIFSRPLRQCSCRLRYSDRPKCGCGNMDSSNLNLLQKKSASFRLCNVSGHTTELLEIGVQNPTLQLIVIPGNPGVVTFYKEFVESLYHLFEGRASVTAVGHISHTKKVGHSIGAYISLEVFRRVSELVAYCIGLYPFLALDMQSSKQSMIGKLSASSILCTALSSLAGILGLLPNWVSKYLVKNSVGISWSVTAAEAACTHLLQYHTLRNVLFMAMTEFRKRNLTGQL</sequence>
<dbReference type="PANTHER" id="PTHR13390:SF0">
    <property type="entry name" value="LIPID DROPLET-ASSOCIATED HYDROLASE"/>
    <property type="match status" value="1"/>
</dbReference>
<dbReference type="InterPro" id="IPR029058">
    <property type="entry name" value="AB_hydrolase_fold"/>
</dbReference>
<dbReference type="InterPro" id="IPR019363">
    <property type="entry name" value="LDAH"/>
</dbReference>
<evidence type="ECO:0000256" key="4">
    <source>
        <dbReference type="ARBA" id="ARBA00022801"/>
    </source>
</evidence>
<organism evidence="5 6">
    <name type="scientific">Kalanchoe fedtschenkoi</name>
    <name type="common">Lavender scallops</name>
    <name type="synonym">South American air plant</name>
    <dbReference type="NCBI Taxonomy" id="63787"/>
    <lineage>
        <taxon>Eukaryota</taxon>
        <taxon>Viridiplantae</taxon>
        <taxon>Streptophyta</taxon>
        <taxon>Embryophyta</taxon>
        <taxon>Tracheophyta</taxon>
        <taxon>Spermatophyta</taxon>
        <taxon>Magnoliopsida</taxon>
        <taxon>eudicotyledons</taxon>
        <taxon>Gunneridae</taxon>
        <taxon>Pentapetalae</taxon>
        <taxon>Saxifragales</taxon>
        <taxon>Crassulaceae</taxon>
        <taxon>Kalanchoe</taxon>
    </lineage>
</organism>
<dbReference type="GO" id="GO:0019915">
    <property type="term" value="P:lipid storage"/>
    <property type="evidence" value="ECO:0007669"/>
    <property type="project" value="InterPro"/>
</dbReference>
<comment type="similarity">
    <text evidence="2">Belongs to the AB hydrolase superfamily. LDAH family.</text>
</comment>
<keyword evidence="6" id="KW-1185">Reference proteome</keyword>
<dbReference type="Pfam" id="PF10230">
    <property type="entry name" value="LIDHydrolase"/>
    <property type="match status" value="2"/>
</dbReference>
<proteinExistence type="inferred from homology"/>
<dbReference type="GO" id="GO:0016298">
    <property type="term" value="F:lipase activity"/>
    <property type="evidence" value="ECO:0007669"/>
    <property type="project" value="InterPro"/>
</dbReference>
<dbReference type="SUPFAM" id="SSF53474">
    <property type="entry name" value="alpha/beta-Hydrolases"/>
    <property type="match status" value="1"/>
</dbReference>